<reference evidence="1" key="1">
    <citation type="submission" date="2020-09" db="EMBL/GenBank/DDBJ databases">
        <authorList>
            <person name="Palma L."/>
            <person name="Caballero P."/>
            <person name="Berry C."/>
            <person name="Del Valle E."/>
        </authorList>
    </citation>
    <scope>NUCLEOTIDE SEQUENCE</scope>
    <source>
        <strain evidence="1">M</strain>
    </source>
</reference>
<protein>
    <recommendedName>
        <fullName evidence="2">Lipoprotein</fullName>
    </recommendedName>
</protein>
<organism evidence="1">
    <name type="scientific">Xenorhabdus szentirmaii</name>
    <dbReference type="NCBI Taxonomy" id="290112"/>
    <lineage>
        <taxon>Bacteria</taxon>
        <taxon>Pseudomonadati</taxon>
        <taxon>Pseudomonadota</taxon>
        <taxon>Gammaproteobacteria</taxon>
        <taxon>Enterobacterales</taxon>
        <taxon>Morganellaceae</taxon>
        <taxon>Xenorhabdus</taxon>
    </lineage>
</organism>
<evidence type="ECO:0000313" key="1">
    <source>
        <dbReference type="EMBL" id="MBD2801613.1"/>
    </source>
</evidence>
<reference evidence="1" key="2">
    <citation type="journal article" date="2024" name="Toxins">
        <title>Genome Sequence Analysis of Native Xenorhabdus Strains Isolated from Entomopathogenic Nematodes in Argentina.</title>
        <authorList>
            <person name="Palma L."/>
            <person name="Frizzo L."/>
            <person name="Kaiser S."/>
            <person name="Berry C."/>
            <person name="Caballero P."/>
            <person name="Bode H.B."/>
            <person name="Del Valle E.E."/>
        </authorList>
    </citation>
    <scope>NUCLEOTIDE SEQUENCE</scope>
    <source>
        <strain evidence="1">M</strain>
    </source>
</reference>
<dbReference type="AlphaFoldDB" id="A0AAW3YZN6"/>
<dbReference type="Proteomes" id="UP001193920">
    <property type="component" value="Unassembled WGS sequence"/>
</dbReference>
<proteinExistence type="predicted"/>
<evidence type="ECO:0008006" key="2">
    <source>
        <dbReference type="Google" id="ProtNLM"/>
    </source>
</evidence>
<name>A0AAW3YZN6_9GAMM</name>
<gene>
    <name evidence="1" type="ORF">ID854_14450</name>
</gene>
<sequence>MLAMILSGCGDSEEGYFIVNSIDVSIHKQDGPPHVTEIKQAISDEINKFKDGIYFYLTPTEVSQFIGINPEKAVIK</sequence>
<comment type="caution">
    <text evidence="1">The sequence shown here is derived from an EMBL/GenBank/DDBJ whole genome shotgun (WGS) entry which is preliminary data.</text>
</comment>
<dbReference type="RefSeq" id="WP_323869286.1">
    <property type="nucleotide sequence ID" value="NZ_JACXBF010000351.1"/>
</dbReference>
<dbReference type="EMBL" id="JACXBF010000351">
    <property type="protein sequence ID" value="MBD2801613.1"/>
    <property type="molecule type" value="Genomic_DNA"/>
</dbReference>
<accession>A0AAW3YZN6</accession>